<feature type="domain" description="PKD" evidence="2">
    <location>
        <begin position="848"/>
        <end position="889"/>
    </location>
</feature>
<dbReference type="SUPFAM" id="SSF75011">
    <property type="entry name" value="3-carboxy-cis,cis-mucoante lactonizing enzyme"/>
    <property type="match status" value="1"/>
</dbReference>
<dbReference type="Pfam" id="PF18962">
    <property type="entry name" value="Por_Secre_tail"/>
    <property type="match status" value="1"/>
</dbReference>
<dbReference type="PANTHER" id="PTHR36842:SF1">
    <property type="entry name" value="PROTEIN TOLB"/>
    <property type="match status" value="1"/>
</dbReference>
<feature type="signal peptide" evidence="1">
    <location>
        <begin position="1"/>
        <end position="22"/>
    </location>
</feature>
<dbReference type="PROSITE" id="PS50093">
    <property type="entry name" value="PKD"/>
    <property type="match status" value="4"/>
</dbReference>
<name>A0A9X1L0T0_9BACT</name>
<dbReference type="NCBIfam" id="TIGR04183">
    <property type="entry name" value="Por_Secre_tail"/>
    <property type="match status" value="1"/>
</dbReference>
<dbReference type="InterPro" id="IPR013783">
    <property type="entry name" value="Ig-like_fold"/>
</dbReference>
<dbReference type="SUPFAM" id="SSF49299">
    <property type="entry name" value="PKD domain"/>
    <property type="match status" value="6"/>
</dbReference>
<comment type="caution">
    <text evidence="3">The sequence shown here is derived from an EMBL/GenBank/DDBJ whole genome shotgun (WGS) entry which is preliminary data.</text>
</comment>
<feature type="domain" description="PKD" evidence="2">
    <location>
        <begin position="689"/>
        <end position="736"/>
    </location>
</feature>
<sequence>MKILIPGFFLFIALVCCVNSMAQNPIDGPAQACRNQDVLFSTSITGYDSIEWDFCDDDLLDISGNGITLTGIPGAAGIDGIEIIEHSGRFFGFILAANSNDLVRLEFGTSLTNTPIITNLGDLGILSRPTKIKLFRENGNWFAFSLNASSGNDLLILEFGNDPVNIPTVRNLGNFSGQITTPFGADLVLTDHPILFIADRSSRRLLKLDFNNGIANPPVLDVKQLPVTNFFRNVAFEYFNGTYIGLAVYENGEIYQLETTMLPGSEIQVKQINQALPPMNTPYSVEFFPQGDKLVSLVLSRTGELHQLIYSSDTDVIPAYNYIGNFGTFTLAFDFGWIKSDSRYHAFLSNPGNNSLYRLDINNTCDASVFTSDAANPPAIQYSGAGVKLISLTETRGVGKWIYFDSLLVNRGPDPQFSVSGQCIGSASQFINETILDVTPGTAFWDFGDGTTSTDLNPSHTFSSSGTFNVTLTMTDGCGESQSLVREVNIFPADDLQAGFSADAVVCTNTSNLFTDESTFTNDMPREWAWFSNGVLVSQDQNPQLGFVNSGSYNIRLEVTGVSGCISSVTRSIDVIDGPAPSFSVSDACIEAGIQFNNTSQGAITSYIWDFGDGTTSTAENPLYTYDQPGDYTVRLTTFNSAGCVSFIDQIVSVYAEPLPEFSTELACAGNPIQFIDESTVQNANIEGWLWDFGNGNTSTDQSPQFQFDDSGTFLVNLTVTSTFGCEATITKSVNVLPSPDAAFSFSTSCVNETVFFTDESIPAAGTSITSWAWDIGGEFSSRRNPDYVFDFPSDYEVTLIVTGSNQCIGTVTQTVRVPQPPNVAFQVDNPCVGDAVTFTDISQSPQDPLVSYQWDFAGLGVASGNVASFEFPGIGTYSVTLTVETQSGCSYSTQQLISIGNPPAASFTASTIAGAPPLSVNFTNTTANAERFEWYVNGELIAQTANFQFTFSEFGTYDVMLLAYNSSDCAGVATQMIDVVEPFMDMVAGKLVAIRNNNRIQLQMNVRNNGSINVQSFPVQLKLDDQVSINGIVNAPIAPGSEIVVLLPFDLEDKNFGYMCVEIADEIGGFPDSDLSNNSSCVTFGTTVQTSVPYPNPAGDELHVQIYSGEASEVRMEIINSLGQLVNTPAAQTERSGITTVTLNTSALRQGVYFLMINDGQAVHMHRIVISR</sequence>
<evidence type="ECO:0000256" key="1">
    <source>
        <dbReference type="SAM" id="SignalP"/>
    </source>
</evidence>
<evidence type="ECO:0000313" key="4">
    <source>
        <dbReference type="Proteomes" id="UP001139409"/>
    </source>
</evidence>
<evidence type="ECO:0000313" key="3">
    <source>
        <dbReference type="EMBL" id="MCA6078109.1"/>
    </source>
</evidence>
<evidence type="ECO:0000259" key="2">
    <source>
        <dbReference type="PROSITE" id="PS50093"/>
    </source>
</evidence>
<dbReference type="InterPro" id="IPR022409">
    <property type="entry name" value="PKD/Chitinase_dom"/>
</dbReference>
<organism evidence="3 4">
    <name type="scientific">Fulvivirga sedimenti</name>
    <dbReference type="NCBI Taxonomy" id="2879465"/>
    <lineage>
        <taxon>Bacteria</taxon>
        <taxon>Pseudomonadati</taxon>
        <taxon>Bacteroidota</taxon>
        <taxon>Cytophagia</taxon>
        <taxon>Cytophagales</taxon>
        <taxon>Fulvivirgaceae</taxon>
        <taxon>Fulvivirga</taxon>
    </lineage>
</organism>
<dbReference type="RefSeq" id="WP_225698965.1">
    <property type="nucleotide sequence ID" value="NZ_JAIXNE010000005.1"/>
</dbReference>
<gene>
    <name evidence="3" type="ORF">LDX50_24775</name>
</gene>
<accession>A0A9X1L0T0</accession>
<dbReference type="SMART" id="SM00089">
    <property type="entry name" value="PKD"/>
    <property type="match status" value="7"/>
</dbReference>
<dbReference type="AlphaFoldDB" id="A0A9X1L0T0"/>
<protein>
    <submittedName>
        <fullName evidence="3">PKD domain-containing protein</fullName>
    </submittedName>
</protein>
<dbReference type="InterPro" id="IPR035986">
    <property type="entry name" value="PKD_dom_sf"/>
</dbReference>
<dbReference type="Pfam" id="PF18911">
    <property type="entry name" value="PKD_4"/>
    <property type="match status" value="5"/>
</dbReference>
<dbReference type="InterPro" id="IPR026444">
    <property type="entry name" value="Secre_tail"/>
</dbReference>
<dbReference type="Gene3D" id="2.60.40.10">
    <property type="entry name" value="Immunoglobulins"/>
    <property type="match status" value="8"/>
</dbReference>
<dbReference type="CDD" id="cd00146">
    <property type="entry name" value="PKD"/>
    <property type="match status" value="5"/>
</dbReference>
<dbReference type="Proteomes" id="UP001139409">
    <property type="component" value="Unassembled WGS sequence"/>
</dbReference>
<keyword evidence="1" id="KW-0732">Signal</keyword>
<reference evidence="3" key="1">
    <citation type="submission" date="2021-09" db="EMBL/GenBank/DDBJ databases">
        <title>Fulvivirga sp. isolated from coastal sediment.</title>
        <authorList>
            <person name="Yu H."/>
        </authorList>
    </citation>
    <scope>NUCLEOTIDE SEQUENCE</scope>
    <source>
        <strain evidence="3">1062</strain>
    </source>
</reference>
<feature type="domain" description="PKD" evidence="2">
    <location>
        <begin position="594"/>
        <end position="643"/>
    </location>
</feature>
<dbReference type="EMBL" id="JAIXNE010000005">
    <property type="protein sequence ID" value="MCA6078109.1"/>
    <property type="molecule type" value="Genomic_DNA"/>
</dbReference>
<dbReference type="InterPro" id="IPR000601">
    <property type="entry name" value="PKD_dom"/>
</dbReference>
<keyword evidence="4" id="KW-1185">Reference proteome</keyword>
<dbReference type="PANTHER" id="PTHR36842">
    <property type="entry name" value="PROTEIN TOLB HOMOLOG"/>
    <property type="match status" value="1"/>
</dbReference>
<feature type="domain" description="PKD" evidence="2">
    <location>
        <begin position="445"/>
        <end position="490"/>
    </location>
</feature>
<feature type="chain" id="PRO_5040898157" evidence="1">
    <location>
        <begin position="23"/>
        <end position="1173"/>
    </location>
</feature>
<proteinExistence type="predicted"/>